<feature type="transmembrane region" description="Helical" evidence="9">
    <location>
        <begin position="35"/>
        <end position="54"/>
    </location>
</feature>
<reference evidence="11 12" key="1">
    <citation type="submission" date="2019-03" db="EMBL/GenBank/DDBJ databases">
        <title>Complete genome sequence of Ferrigenium kumadai strain An22, a microaerophilic iron-oxidizing bacterium isolated from a paddy field soil.</title>
        <authorList>
            <person name="Watanabe T."/>
            <person name="Asakawa S."/>
        </authorList>
    </citation>
    <scope>NUCLEOTIDE SEQUENCE [LARGE SCALE GENOMIC DNA]</scope>
    <source>
        <strain evidence="11 12">An22</strain>
    </source>
</reference>
<feature type="transmembrane region" description="Helical" evidence="9">
    <location>
        <begin position="265"/>
        <end position="283"/>
    </location>
</feature>
<keyword evidence="3" id="KW-0050">Antiport</keyword>
<protein>
    <submittedName>
        <fullName evidence="11">Sodium:proton antiporter</fullName>
    </submittedName>
</protein>
<evidence type="ECO:0000256" key="3">
    <source>
        <dbReference type="ARBA" id="ARBA00022449"/>
    </source>
</evidence>
<keyword evidence="2" id="KW-0813">Transport</keyword>
<feature type="transmembrane region" description="Helical" evidence="9">
    <location>
        <begin position="383"/>
        <end position="406"/>
    </location>
</feature>
<keyword evidence="6 9" id="KW-1133">Transmembrane helix</keyword>
<evidence type="ECO:0000256" key="2">
    <source>
        <dbReference type="ARBA" id="ARBA00022448"/>
    </source>
</evidence>
<feature type="transmembrane region" description="Helical" evidence="9">
    <location>
        <begin position="149"/>
        <end position="169"/>
    </location>
</feature>
<evidence type="ECO:0000256" key="1">
    <source>
        <dbReference type="ARBA" id="ARBA00004651"/>
    </source>
</evidence>
<dbReference type="PANTHER" id="PTHR32507:SF0">
    <property type="entry name" value="NA(+)_H(+) ANTIPORTER 2-RELATED"/>
    <property type="match status" value="1"/>
</dbReference>
<keyword evidence="12" id="KW-1185">Reference proteome</keyword>
<dbReference type="Pfam" id="PF00999">
    <property type="entry name" value="Na_H_Exchanger"/>
    <property type="match status" value="1"/>
</dbReference>
<proteinExistence type="predicted"/>
<gene>
    <name evidence="11" type="ORF">FGKAn22_10680</name>
</gene>
<keyword evidence="4" id="KW-1003">Cell membrane</keyword>
<sequence length="442" mass="47466">MKYLKIAVLFVVAYMLDLAAPTLLERIAELGGTETAIANSLWCLGLFLGFGWACSKFAEGTVFPSFTLQLLIGIVLHDALAPIASQMMLAVVVCTALAAIILKGGGDEVDRRDFVKIAFPTVMIALVGYLITFFVMFPILLALGLDGKLAALLAAIIGSTDPAALIPTLKAIAFKDEYKRLANISVAESAINDAVGAIFVAAIASMILAGNSLDSLGALVSGLFSAENMMHLGGQFLFGAFAGVIGWVAMYGYEIYKSRDNARNVGETAYDFAMVLAIPLVTFLLAQMIHGNGFLAAFVAGLLANYNHGKEYFHKTLHTMEIKIESIAKPTIFMMVGPFVSLGNLWETAVLGLLVSLAFILIARPVAVLLSMLPTNLSIKDKLFLSAVRETGVIPVVLAVITVAQFPEMTQLMPLTAWVVIWTLTLLPAITPWWSRKLGIVK</sequence>
<evidence type="ECO:0000256" key="7">
    <source>
        <dbReference type="ARBA" id="ARBA00023065"/>
    </source>
</evidence>
<evidence type="ECO:0000259" key="10">
    <source>
        <dbReference type="Pfam" id="PF00999"/>
    </source>
</evidence>
<dbReference type="GO" id="GO:1902600">
    <property type="term" value="P:proton transmembrane transport"/>
    <property type="evidence" value="ECO:0007669"/>
    <property type="project" value="InterPro"/>
</dbReference>
<feature type="transmembrane region" description="Helical" evidence="9">
    <location>
        <begin position="352"/>
        <end position="371"/>
    </location>
</feature>
<evidence type="ECO:0000256" key="4">
    <source>
        <dbReference type="ARBA" id="ARBA00022475"/>
    </source>
</evidence>
<keyword evidence="8 9" id="KW-0472">Membrane</keyword>
<dbReference type="InterPro" id="IPR038770">
    <property type="entry name" value="Na+/solute_symporter_sf"/>
</dbReference>
<accession>A0AAN1T034</accession>
<organism evidence="11 12">
    <name type="scientific">Ferrigenium kumadai</name>
    <dbReference type="NCBI Taxonomy" id="1682490"/>
    <lineage>
        <taxon>Bacteria</taxon>
        <taxon>Pseudomonadati</taxon>
        <taxon>Pseudomonadota</taxon>
        <taxon>Betaproteobacteria</taxon>
        <taxon>Nitrosomonadales</taxon>
        <taxon>Gallionellaceae</taxon>
        <taxon>Ferrigenium</taxon>
    </lineage>
</organism>
<feature type="transmembrane region" description="Helical" evidence="9">
    <location>
        <begin position="412"/>
        <end position="434"/>
    </location>
</feature>
<dbReference type="KEGG" id="fku:FGKAn22_10680"/>
<feature type="transmembrane region" description="Helical" evidence="9">
    <location>
        <begin position="190"/>
        <end position="209"/>
    </location>
</feature>
<evidence type="ECO:0000256" key="5">
    <source>
        <dbReference type="ARBA" id="ARBA00022692"/>
    </source>
</evidence>
<dbReference type="PANTHER" id="PTHR32507">
    <property type="entry name" value="NA(+)/H(+) ANTIPORTER 1"/>
    <property type="match status" value="1"/>
</dbReference>
<feature type="transmembrane region" description="Helical" evidence="9">
    <location>
        <begin position="114"/>
        <end position="143"/>
    </location>
</feature>
<dbReference type="GO" id="GO:0015297">
    <property type="term" value="F:antiporter activity"/>
    <property type="evidence" value="ECO:0007669"/>
    <property type="project" value="UniProtKB-KW"/>
</dbReference>
<dbReference type="EMBL" id="AP019536">
    <property type="protein sequence ID" value="BBI99375.1"/>
    <property type="molecule type" value="Genomic_DNA"/>
</dbReference>
<keyword evidence="5 9" id="KW-0812">Transmembrane</keyword>
<comment type="subcellular location">
    <subcellularLocation>
        <location evidence="1">Cell membrane</location>
        <topology evidence="1">Multi-pass membrane protein</topology>
    </subcellularLocation>
</comment>
<dbReference type="AlphaFoldDB" id="A0AAN1T034"/>
<feature type="domain" description="Cation/H+ exchanger transmembrane" evidence="10">
    <location>
        <begin position="63"/>
        <end position="434"/>
    </location>
</feature>
<name>A0AAN1T034_9PROT</name>
<evidence type="ECO:0000256" key="6">
    <source>
        <dbReference type="ARBA" id="ARBA00022989"/>
    </source>
</evidence>
<dbReference type="RefSeq" id="WP_212786953.1">
    <property type="nucleotide sequence ID" value="NZ_AP019536.1"/>
</dbReference>
<evidence type="ECO:0000313" key="12">
    <source>
        <dbReference type="Proteomes" id="UP001319121"/>
    </source>
</evidence>
<dbReference type="GO" id="GO:0005886">
    <property type="term" value="C:plasma membrane"/>
    <property type="evidence" value="ECO:0007669"/>
    <property type="project" value="UniProtKB-SubCell"/>
</dbReference>
<dbReference type="Proteomes" id="UP001319121">
    <property type="component" value="Chromosome"/>
</dbReference>
<evidence type="ECO:0000256" key="9">
    <source>
        <dbReference type="SAM" id="Phobius"/>
    </source>
</evidence>
<feature type="transmembrane region" description="Helical" evidence="9">
    <location>
        <begin position="83"/>
        <end position="102"/>
    </location>
</feature>
<dbReference type="Gene3D" id="1.20.1530.20">
    <property type="match status" value="1"/>
</dbReference>
<evidence type="ECO:0000313" key="11">
    <source>
        <dbReference type="EMBL" id="BBI99375.1"/>
    </source>
</evidence>
<evidence type="ECO:0000256" key="8">
    <source>
        <dbReference type="ARBA" id="ARBA00023136"/>
    </source>
</evidence>
<dbReference type="InterPro" id="IPR006153">
    <property type="entry name" value="Cation/H_exchanger_TM"/>
</dbReference>
<keyword evidence="7" id="KW-0406">Ion transport</keyword>
<feature type="transmembrane region" description="Helical" evidence="9">
    <location>
        <begin position="229"/>
        <end position="253"/>
    </location>
</feature>